<dbReference type="SUPFAM" id="SSF103473">
    <property type="entry name" value="MFS general substrate transporter"/>
    <property type="match status" value="1"/>
</dbReference>
<dbReference type="EMBL" id="FN392321">
    <property type="protein sequence ID" value="CAY70709.1"/>
    <property type="molecule type" value="Genomic_DNA"/>
</dbReference>
<feature type="region of interest" description="Disordered" evidence="8">
    <location>
        <begin position="1"/>
        <end position="29"/>
    </location>
</feature>
<dbReference type="GO" id="GO:0015344">
    <property type="term" value="F:siderophore uptake transmembrane transporter activity"/>
    <property type="evidence" value="ECO:0007669"/>
    <property type="project" value="EnsemblFungi"/>
</dbReference>
<dbReference type="Gene3D" id="1.20.1250.20">
    <property type="entry name" value="MFS general substrate transporter like domains"/>
    <property type="match status" value="2"/>
</dbReference>
<evidence type="ECO:0000256" key="6">
    <source>
        <dbReference type="ARBA" id="ARBA00023065"/>
    </source>
</evidence>
<dbReference type="InterPro" id="IPR011701">
    <property type="entry name" value="MFS"/>
</dbReference>
<feature type="transmembrane region" description="Helical" evidence="9">
    <location>
        <begin position="196"/>
        <end position="217"/>
    </location>
</feature>
<dbReference type="Proteomes" id="UP000000314">
    <property type="component" value="Chromosome 3"/>
</dbReference>
<gene>
    <name evidence="10" type="ordered locus">PAS_chr3_0662</name>
</gene>
<keyword evidence="3" id="KW-0813">Transport</keyword>
<dbReference type="OMA" id="VMLNTAW"/>
<feature type="transmembrane region" description="Helical" evidence="9">
    <location>
        <begin position="561"/>
        <end position="584"/>
    </location>
</feature>
<feature type="transmembrane region" description="Helical" evidence="9">
    <location>
        <begin position="394"/>
        <end position="417"/>
    </location>
</feature>
<dbReference type="Pfam" id="PF07690">
    <property type="entry name" value="MFS_1"/>
    <property type="match status" value="1"/>
</dbReference>
<feature type="transmembrane region" description="Helical" evidence="9">
    <location>
        <begin position="282"/>
        <end position="304"/>
    </location>
</feature>
<evidence type="ECO:0000256" key="3">
    <source>
        <dbReference type="ARBA" id="ARBA00022448"/>
    </source>
</evidence>
<evidence type="ECO:0000256" key="2">
    <source>
        <dbReference type="ARBA" id="ARBA00008335"/>
    </source>
</evidence>
<feature type="compositionally biased region" description="Polar residues" evidence="8">
    <location>
        <begin position="1"/>
        <end position="27"/>
    </location>
</feature>
<evidence type="ECO:0000256" key="5">
    <source>
        <dbReference type="ARBA" id="ARBA00022989"/>
    </source>
</evidence>
<dbReference type="InParanoid" id="C4R573"/>
<protein>
    <submittedName>
        <fullName evidence="10">Ferrioxamine B transporter</fullName>
    </submittedName>
</protein>
<feature type="transmembrane region" description="Helical" evidence="9">
    <location>
        <begin position="424"/>
        <end position="443"/>
    </location>
</feature>
<organism evidence="10 11">
    <name type="scientific">Komagataella phaffii (strain GS115 / ATCC 20864)</name>
    <name type="common">Yeast</name>
    <name type="synonym">Pichia pastoris</name>
    <dbReference type="NCBI Taxonomy" id="644223"/>
    <lineage>
        <taxon>Eukaryota</taxon>
        <taxon>Fungi</taxon>
        <taxon>Dikarya</taxon>
        <taxon>Ascomycota</taxon>
        <taxon>Saccharomycotina</taxon>
        <taxon>Pichiomycetes</taxon>
        <taxon>Pichiales</taxon>
        <taxon>Pichiaceae</taxon>
        <taxon>Komagataella</taxon>
    </lineage>
</organism>
<comment type="subcellular location">
    <subcellularLocation>
        <location evidence="1">Endomembrane system</location>
        <topology evidence="1">Multi-pass membrane protein</topology>
    </subcellularLocation>
</comment>
<feature type="transmembrane region" description="Helical" evidence="9">
    <location>
        <begin position="70"/>
        <end position="88"/>
    </location>
</feature>
<name>C4R573_KOMPG</name>
<dbReference type="eggNOG" id="KOG0254">
    <property type="taxonomic scope" value="Eukaryota"/>
</dbReference>
<feature type="transmembrane region" description="Helical" evidence="9">
    <location>
        <begin position="488"/>
        <end position="510"/>
    </location>
</feature>
<evidence type="ECO:0000256" key="7">
    <source>
        <dbReference type="ARBA" id="ARBA00023136"/>
    </source>
</evidence>
<dbReference type="FunFam" id="1.20.1250.20:FF:000197">
    <property type="entry name" value="Siderophore iron transporter 1"/>
    <property type="match status" value="1"/>
</dbReference>
<keyword evidence="11" id="KW-1185">Reference proteome</keyword>
<comment type="similarity">
    <text evidence="2">Belongs to the major facilitator superfamily.</text>
</comment>
<dbReference type="InterPro" id="IPR036259">
    <property type="entry name" value="MFS_trans_sf"/>
</dbReference>
<dbReference type="GeneID" id="8200362"/>
<feature type="transmembrane region" description="Helical" evidence="9">
    <location>
        <begin position="357"/>
        <end position="374"/>
    </location>
</feature>
<feature type="transmembrane region" description="Helical" evidence="9">
    <location>
        <begin position="316"/>
        <end position="337"/>
    </location>
</feature>
<dbReference type="PANTHER" id="PTHR23501">
    <property type="entry name" value="MAJOR FACILITATOR SUPERFAMILY"/>
    <property type="match status" value="1"/>
</dbReference>
<keyword evidence="5 9" id="KW-1133">Transmembrane helix</keyword>
<sequence length="633" mass="70686">MSAESVSDKGSSGTPPVVNETTVNNATGPKKVVPRVEGLRSNNIHLFNLEEKTYGVKRIEVLAKQYKSPLAYVVFFFSIFLVAYAYGLDATMRGTLQSYATSSYAEHSRIATVNVVRSATSALAQPIYARLSDNFGRLELFLVSIVLYVVGTIVMSQAYDFPRFAGGSVLWQFGYSGVIILIQIMSADASTLNWRVACSFVAALPFIINTWVSGNIIEVASTNWSWNIGFWAFAFPLACLPLIGCFLHMWFLSIKNGDMRRLKEEDQSDFRKLGFKKFMVEVFFWKLDFVGLFLLTLVIGLILVPISVAGGIENQWATADILVPFFLGWACIPFFAVWEIKYARNPLLPSDMVKDRAVWSALFIGVFLTFIWYMQGDFLYTALVVSFNESTKSAQRIASLYSFASVITGSLLGLVLVRIRRLKPFVLFGVSGWMLAFGLLIHYRGDTRSHGGVIGAQVLLGFFAGFFTYPVQASIQAVVDHERMAIALALYLTSYNIGGAIGGAVSGAVWQDIMPRELEKGFADFTNTTLSVFAYGSPFEFILEYPWGTPERMVVVEAYKYTQKILCIIGVCLCIPLIGAAFLLRNPELKSVQSFELDVSTTTDEDGEKYYETEGYKAEKNSLWQRMMNLFKL</sequence>
<keyword evidence="7 9" id="KW-0472">Membrane</keyword>
<feature type="transmembrane region" description="Helical" evidence="9">
    <location>
        <begin position="229"/>
        <end position="252"/>
    </location>
</feature>
<keyword evidence="6" id="KW-0406">Ion transport</keyword>
<evidence type="ECO:0000256" key="9">
    <source>
        <dbReference type="SAM" id="Phobius"/>
    </source>
</evidence>
<dbReference type="RefSeq" id="XP_002492888.1">
    <property type="nucleotide sequence ID" value="XM_002492843.1"/>
</dbReference>
<evidence type="ECO:0000256" key="8">
    <source>
        <dbReference type="SAM" id="MobiDB-lite"/>
    </source>
</evidence>
<dbReference type="OrthoDB" id="2241241at2759"/>
<reference evidence="10 11" key="1">
    <citation type="journal article" date="2009" name="Nat. Biotechnol.">
        <title>Genome sequence of the recombinant protein production host Pichia pastoris.</title>
        <authorList>
            <person name="De Schutter K."/>
            <person name="Lin Y.C."/>
            <person name="Tiels P."/>
            <person name="Van Hecke A."/>
            <person name="Glinka S."/>
            <person name="Weber-Lehmann J."/>
            <person name="Rouze P."/>
            <person name="Van de Peer Y."/>
            <person name="Callewaert N."/>
        </authorList>
    </citation>
    <scope>NUCLEOTIDE SEQUENCE [LARGE SCALE GENOMIC DNA]</scope>
    <source>
        <strain evidence="11">GS115 / ATCC 20864</strain>
    </source>
</reference>
<accession>C4R573</accession>
<dbReference type="HOGENOM" id="CLU_012970_2_1_1"/>
<feature type="transmembrane region" description="Helical" evidence="9">
    <location>
        <begin position="140"/>
        <end position="159"/>
    </location>
</feature>
<evidence type="ECO:0000313" key="11">
    <source>
        <dbReference type="Proteomes" id="UP000000314"/>
    </source>
</evidence>
<dbReference type="FunCoup" id="C4R573">
    <property type="interactions" value="28"/>
</dbReference>
<evidence type="ECO:0000256" key="1">
    <source>
        <dbReference type="ARBA" id="ARBA00004127"/>
    </source>
</evidence>
<dbReference type="PANTHER" id="PTHR23501:SF92">
    <property type="entry name" value="GLUTATHIONE EXCHANGER 1-RELATED"/>
    <property type="match status" value="1"/>
</dbReference>
<dbReference type="STRING" id="644223.C4R573"/>
<evidence type="ECO:0000256" key="4">
    <source>
        <dbReference type="ARBA" id="ARBA00022692"/>
    </source>
</evidence>
<feature type="transmembrane region" description="Helical" evidence="9">
    <location>
        <begin position="449"/>
        <end position="467"/>
    </location>
</feature>
<dbReference type="KEGG" id="ppa:PAS_chr3_0662"/>
<proteinExistence type="inferred from homology"/>
<dbReference type="GO" id="GO:0005886">
    <property type="term" value="C:plasma membrane"/>
    <property type="evidence" value="ECO:0007669"/>
    <property type="project" value="TreeGrafter"/>
</dbReference>
<dbReference type="GO" id="GO:0005774">
    <property type="term" value="C:vacuolar membrane"/>
    <property type="evidence" value="ECO:0007669"/>
    <property type="project" value="TreeGrafter"/>
</dbReference>
<keyword evidence="4 9" id="KW-0812">Transmembrane</keyword>
<dbReference type="GO" id="GO:0005768">
    <property type="term" value="C:endosome"/>
    <property type="evidence" value="ECO:0007669"/>
    <property type="project" value="EnsemblFungi"/>
</dbReference>
<dbReference type="GO" id="GO:0015891">
    <property type="term" value="P:siderophore transport"/>
    <property type="evidence" value="ECO:0007669"/>
    <property type="project" value="EnsemblFungi"/>
</dbReference>
<feature type="transmembrane region" description="Helical" evidence="9">
    <location>
        <begin position="165"/>
        <end position="184"/>
    </location>
</feature>
<evidence type="ECO:0000313" key="10">
    <source>
        <dbReference type="EMBL" id="CAY70709.1"/>
    </source>
</evidence>
<dbReference type="AlphaFoldDB" id="C4R573"/>